<feature type="transmembrane region" description="Helical" evidence="1">
    <location>
        <begin position="109"/>
        <end position="126"/>
    </location>
</feature>
<name>A0A3B1A3W0_9ZZZZ</name>
<sequence>MSISKPDTAPPHRLITEITPIQTYGWVSWSYFFLTSLTSLSFLCTQLIVNAVRDKTMSTASLETFFYPGVYWNFVTANISLLAFSGTLLALTIAVIVVRAFLHYQCCKGYFALLGIQTIPWVYFIVSCNQ</sequence>
<reference evidence="2" key="1">
    <citation type="submission" date="2018-06" db="EMBL/GenBank/DDBJ databases">
        <authorList>
            <person name="Zhirakovskaya E."/>
        </authorList>
    </citation>
    <scope>NUCLEOTIDE SEQUENCE</scope>
</reference>
<keyword evidence="1" id="KW-0472">Membrane</keyword>
<keyword evidence="1" id="KW-0812">Transmembrane</keyword>
<feature type="transmembrane region" description="Helical" evidence="1">
    <location>
        <begin position="29"/>
        <end position="49"/>
    </location>
</feature>
<feature type="transmembrane region" description="Helical" evidence="1">
    <location>
        <begin position="70"/>
        <end position="97"/>
    </location>
</feature>
<proteinExistence type="predicted"/>
<evidence type="ECO:0000256" key="1">
    <source>
        <dbReference type="SAM" id="Phobius"/>
    </source>
</evidence>
<gene>
    <name evidence="2" type="ORF">MNBD_GAMMA16-1431</name>
</gene>
<dbReference type="AlphaFoldDB" id="A0A3B1A3W0"/>
<organism evidence="2">
    <name type="scientific">hydrothermal vent metagenome</name>
    <dbReference type="NCBI Taxonomy" id="652676"/>
    <lineage>
        <taxon>unclassified sequences</taxon>
        <taxon>metagenomes</taxon>
        <taxon>ecological metagenomes</taxon>
    </lineage>
</organism>
<dbReference type="EMBL" id="UOFO01000127">
    <property type="protein sequence ID" value="VAW87586.1"/>
    <property type="molecule type" value="Genomic_DNA"/>
</dbReference>
<protein>
    <submittedName>
        <fullName evidence="2">Uncharacterized protein</fullName>
    </submittedName>
</protein>
<accession>A0A3B1A3W0</accession>
<evidence type="ECO:0000313" key="2">
    <source>
        <dbReference type="EMBL" id="VAW87586.1"/>
    </source>
</evidence>
<keyword evidence="1" id="KW-1133">Transmembrane helix</keyword>